<evidence type="ECO:0000313" key="1">
    <source>
        <dbReference type="EMBL" id="CAI7988617.1"/>
    </source>
</evidence>
<accession>A0AA35QR55</accession>
<comment type="caution">
    <text evidence="1">The sequence shown here is derived from an EMBL/GenBank/DDBJ whole genome shotgun (WGS) entry which is preliminary data.</text>
</comment>
<organism evidence="1 2">
    <name type="scientific">Geodia barretti</name>
    <name type="common">Barrett's horny sponge</name>
    <dbReference type="NCBI Taxonomy" id="519541"/>
    <lineage>
        <taxon>Eukaryota</taxon>
        <taxon>Metazoa</taxon>
        <taxon>Porifera</taxon>
        <taxon>Demospongiae</taxon>
        <taxon>Heteroscleromorpha</taxon>
        <taxon>Tetractinellida</taxon>
        <taxon>Astrophorina</taxon>
        <taxon>Geodiidae</taxon>
        <taxon>Geodia</taxon>
    </lineage>
</organism>
<dbReference type="EMBL" id="CASHTH010000003">
    <property type="protein sequence ID" value="CAI7988617.1"/>
    <property type="molecule type" value="Genomic_DNA"/>
</dbReference>
<keyword evidence="2" id="KW-1185">Reference proteome</keyword>
<name>A0AA35QR55_GEOBA</name>
<gene>
    <name evidence="1" type="ORF">GBAR_LOCUS23</name>
</gene>
<protein>
    <submittedName>
        <fullName evidence="1">Uncharacterized protein</fullName>
    </submittedName>
</protein>
<feature type="non-terminal residue" evidence="1">
    <location>
        <position position="75"/>
    </location>
</feature>
<dbReference type="AlphaFoldDB" id="A0AA35QR55"/>
<dbReference type="Proteomes" id="UP001174909">
    <property type="component" value="Unassembled WGS sequence"/>
</dbReference>
<evidence type="ECO:0000313" key="2">
    <source>
        <dbReference type="Proteomes" id="UP001174909"/>
    </source>
</evidence>
<sequence>HPLSPTVCLCSISPHRVYQEDCCPVGNDGDCTTESGEKWLLVGSHSLLISLMCKEHELLSNFRKLYSVITKSLPS</sequence>
<reference evidence="1" key="1">
    <citation type="submission" date="2023-03" db="EMBL/GenBank/DDBJ databases">
        <authorList>
            <person name="Steffen K."/>
            <person name="Cardenas P."/>
        </authorList>
    </citation>
    <scope>NUCLEOTIDE SEQUENCE</scope>
</reference>
<proteinExistence type="predicted"/>